<dbReference type="PROSITE" id="PS51257">
    <property type="entry name" value="PROKAR_LIPOPROTEIN"/>
    <property type="match status" value="1"/>
</dbReference>
<evidence type="ECO:0000313" key="3">
    <source>
        <dbReference type="Proteomes" id="UP000198606"/>
    </source>
</evidence>
<evidence type="ECO:0000259" key="1">
    <source>
        <dbReference type="Pfam" id="PF03886"/>
    </source>
</evidence>
<dbReference type="Pfam" id="PF03886">
    <property type="entry name" value="ABC_trans_aux"/>
    <property type="match status" value="1"/>
</dbReference>
<dbReference type="AlphaFoldDB" id="A0A1G8FWQ6"/>
<evidence type="ECO:0000313" key="2">
    <source>
        <dbReference type="EMBL" id="SDH86406.1"/>
    </source>
</evidence>
<dbReference type="Gene3D" id="3.40.50.10610">
    <property type="entry name" value="ABC-type transport auxiliary lipoprotein component"/>
    <property type="match status" value="1"/>
</dbReference>
<dbReference type="SUPFAM" id="SSF159594">
    <property type="entry name" value="XCC0632-like"/>
    <property type="match status" value="1"/>
</dbReference>
<accession>A0A1G8FWQ6</accession>
<dbReference type="EMBL" id="FNDG01000008">
    <property type="protein sequence ID" value="SDH86406.1"/>
    <property type="molecule type" value="Genomic_DNA"/>
</dbReference>
<organism evidence="2 3">
    <name type="scientific">Phytopseudomonas flavescens</name>
    <dbReference type="NCBI Taxonomy" id="29435"/>
    <lineage>
        <taxon>Bacteria</taxon>
        <taxon>Pseudomonadati</taxon>
        <taxon>Pseudomonadota</taxon>
        <taxon>Gammaproteobacteria</taxon>
        <taxon>Pseudomonadales</taxon>
        <taxon>Pseudomonadaceae</taxon>
        <taxon>Phytopseudomonas</taxon>
    </lineage>
</organism>
<reference evidence="2 3" key="1">
    <citation type="submission" date="2016-10" db="EMBL/GenBank/DDBJ databases">
        <authorList>
            <person name="de Groot N.N."/>
        </authorList>
    </citation>
    <scope>NUCLEOTIDE SEQUENCE [LARGE SCALE GENOMIC DNA]</scope>
    <source>
        <strain evidence="2 3">LMG 18387</strain>
    </source>
</reference>
<proteinExistence type="predicted"/>
<dbReference type="STRING" id="29435.SAMN05216588_10876"/>
<dbReference type="Proteomes" id="UP000198606">
    <property type="component" value="Unassembled WGS sequence"/>
</dbReference>
<name>A0A1G8FWQ6_9GAMM</name>
<feature type="domain" description="ABC-type transport auxiliary lipoprotein component" evidence="1">
    <location>
        <begin position="31"/>
        <end position="191"/>
    </location>
</feature>
<dbReference type="RefSeq" id="WP_084305104.1">
    <property type="nucleotide sequence ID" value="NZ_FNDG01000008.1"/>
</dbReference>
<dbReference type="InterPro" id="IPR005586">
    <property type="entry name" value="ABC_trans_aux"/>
</dbReference>
<gene>
    <name evidence="2" type="ORF">SAMN05216588_10876</name>
</gene>
<sequence length="209" mass="23042">MKAFGCVGMLMLTGVLSACSILPAGESLRVYLLPGNLPVRSADAPREDWSLRINRPQSSQLLDSPRIAVLPEGDLISAYQGARWSDRAPALFRDRLIGAFLDDGRIGAVSSDDSRLQADLELSSDLRAFQSEYRNGRPEVHILLDARLVQAGNQRILASRRFEVRHIANDTAVESVVKTFGAANDQLSRQLMDWVVEEGRRNAPDSSKP</sequence>
<protein>
    <submittedName>
        <fullName evidence="2">Cholesterol transport system auxiliary component</fullName>
    </submittedName>
</protein>